<protein>
    <submittedName>
        <fullName evidence="2">NADH:flavin oxidoreductase/NADH oxidase N-terminal domain-containing protein</fullName>
    </submittedName>
</protein>
<dbReference type="WBParaSite" id="ES5_v2.g22472.t1">
    <property type="protein sequence ID" value="ES5_v2.g22472.t1"/>
    <property type="gene ID" value="ES5_v2.g22472"/>
</dbReference>
<proteinExistence type="predicted"/>
<evidence type="ECO:0000313" key="1">
    <source>
        <dbReference type="Proteomes" id="UP000887579"/>
    </source>
</evidence>
<sequence>MTKRIPVENPVDPKILGDSLTFPTSKRVAKNRFLKAPLSENLAQWDPNNVEINGAASELHVNLYEKWAAGGFGVVATGNVLTDEMHLESPGNTIITKELDLPKRREIWKKIASRAKKHGALIIAQISNAGRQTALIVNQHPFSSSEVPLKRDAYGREYGIPIALTEEQIQTEIIAKFVYTSKVLYECGFDGVELHGAHGYMIAQFLSRTTNKREDKYGGSPQNRARIVTEIYEAIRKEIPESTGFIVGIKLNSVEFQREGLTNEEAIQIAAEIDKAGFDFIEISGGTYEAMGFSHRKKSTIAREAFFLEFSEKIKLAVKNAIVYVTGGFRTVPGMVKAVECKGTDGIGLGRPITQDMDFPLKILNGSVQSAIESPFGDDLVSNGLACNCQMAQAGLTPYSPDKPLTEGVMDITDEKTLKEFKIAQNEFMQTVIRKMIGKQFYHGVVPYKLDGKKLVIESDGLEISLLLRTALWAYLAFLKAQYYMC</sequence>
<evidence type="ECO:0000313" key="2">
    <source>
        <dbReference type="WBParaSite" id="ES5_v2.g22472.t1"/>
    </source>
</evidence>
<dbReference type="Proteomes" id="UP000887579">
    <property type="component" value="Unplaced"/>
</dbReference>
<reference evidence="2" key="1">
    <citation type="submission" date="2022-11" db="UniProtKB">
        <authorList>
            <consortium name="WormBaseParasite"/>
        </authorList>
    </citation>
    <scope>IDENTIFICATION</scope>
</reference>
<organism evidence="1 2">
    <name type="scientific">Panagrolaimus sp. ES5</name>
    <dbReference type="NCBI Taxonomy" id="591445"/>
    <lineage>
        <taxon>Eukaryota</taxon>
        <taxon>Metazoa</taxon>
        <taxon>Ecdysozoa</taxon>
        <taxon>Nematoda</taxon>
        <taxon>Chromadorea</taxon>
        <taxon>Rhabditida</taxon>
        <taxon>Tylenchina</taxon>
        <taxon>Panagrolaimomorpha</taxon>
        <taxon>Panagrolaimoidea</taxon>
        <taxon>Panagrolaimidae</taxon>
        <taxon>Panagrolaimus</taxon>
    </lineage>
</organism>
<accession>A0AC34FYY4</accession>
<name>A0AC34FYY4_9BILA</name>